<evidence type="ECO:0000256" key="1">
    <source>
        <dbReference type="ARBA" id="ARBA00022714"/>
    </source>
</evidence>
<dbReference type="OrthoDB" id="15717at2759"/>
<dbReference type="Proteomes" id="UP000593567">
    <property type="component" value="Unassembled WGS sequence"/>
</dbReference>
<organism evidence="7 8">
    <name type="scientific">Bugula neritina</name>
    <name type="common">Brown bryozoan</name>
    <name type="synonym">Sertularia neritina</name>
    <dbReference type="NCBI Taxonomy" id="10212"/>
    <lineage>
        <taxon>Eukaryota</taxon>
        <taxon>Metazoa</taxon>
        <taxon>Spiralia</taxon>
        <taxon>Lophotrochozoa</taxon>
        <taxon>Bryozoa</taxon>
        <taxon>Gymnolaemata</taxon>
        <taxon>Cheilostomatida</taxon>
        <taxon>Flustrina</taxon>
        <taxon>Buguloidea</taxon>
        <taxon>Bugulidae</taxon>
        <taxon>Bugula</taxon>
    </lineage>
</organism>
<keyword evidence="2" id="KW-0479">Metal-binding</keyword>
<dbReference type="InterPro" id="IPR018967">
    <property type="entry name" value="FeS-contain_CDGSH-typ"/>
</dbReference>
<evidence type="ECO:0000256" key="4">
    <source>
        <dbReference type="ARBA" id="ARBA00023014"/>
    </source>
</evidence>
<evidence type="ECO:0000313" key="7">
    <source>
        <dbReference type="EMBL" id="KAF6016418.1"/>
    </source>
</evidence>
<dbReference type="PANTHER" id="PTHR46491">
    <property type="entry name" value="CDGSH IRON SULFUR DOMAIN PROTEIN HOMOLOG"/>
    <property type="match status" value="1"/>
</dbReference>
<protein>
    <submittedName>
        <fullName evidence="7">CISD3</fullName>
    </submittedName>
</protein>
<dbReference type="InterPro" id="IPR042216">
    <property type="entry name" value="MitoNEET_CISD"/>
</dbReference>
<name>A0A7J7IT83_BUGNE</name>
<dbReference type="GO" id="GO:0051537">
    <property type="term" value="F:2 iron, 2 sulfur cluster binding"/>
    <property type="evidence" value="ECO:0007669"/>
    <property type="project" value="UniProtKB-KW"/>
</dbReference>
<sequence length="151" mass="17173">MKVGITKAYQGLNLNYRLAYKLQRIQKLHVHVHVDAGDGDLVPRARLGLGQTQVKRMLCTTPKGVVFEKKPFKVEVVEGKIYSWCSCGRSSKQPFCDGTHKFDPVTKEKMEPPFSLKPIKVKAEESKTVYFCNCKQTKNPPFCDSSHKQLE</sequence>
<keyword evidence="1" id="KW-0001">2Fe-2S</keyword>
<dbReference type="Gene3D" id="3.40.5.90">
    <property type="entry name" value="CDGSH iron-sulfur domain, mitoNEET-type"/>
    <property type="match status" value="2"/>
</dbReference>
<dbReference type="InterPro" id="IPR052950">
    <property type="entry name" value="CISD"/>
</dbReference>
<dbReference type="PANTHER" id="PTHR46491:SF3">
    <property type="entry name" value="CDGSH IRON-SULFUR DOMAIN-CONTAINING PROTEIN 3, MITOCHONDRIAL"/>
    <property type="match status" value="1"/>
</dbReference>
<feature type="domain" description="Iron-binding zinc finger CDGSH type" evidence="6">
    <location>
        <begin position="69"/>
        <end position="106"/>
    </location>
</feature>
<reference evidence="7" key="1">
    <citation type="submission" date="2020-06" db="EMBL/GenBank/DDBJ databases">
        <title>Draft genome of Bugula neritina, a colonial animal packing powerful symbionts and potential medicines.</title>
        <authorList>
            <person name="Rayko M."/>
        </authorList>
    </citation>
    <scope>NUCLEOTIDE SEQUENCE [LARGE SCALE GENOMIC DNA]</scope>
    <source>
        <strain evidence="7">Kwan_BN1</strain>
    </source>
</reference>
<dbReference type="GO" id="GO:0046872">
    <property type="term" value="F:metal ion binding"/>
    <property type="evidence" value="ECO:0007669"/>
    <property type="project" value="UniProtKB-KW"/>
</dbReference>
<evidence type="ECO:0000313" key="8">
    <source>
        <dbReference type="Proteomes" id="UP000593567"/>
    </source>
</evidence>
<dbReference type="SMART" id="SM00704">
    <property type="entry name" value="ZnF_CDGSH"/>
    <property type="match status" value="2"/>
</dbReference>
<dbReference type="Pfam" id="PF09360">
    <property type="entry name" value="zf-CDGSH"/>
    <property type="match status" value="2"/>
</dbReference>
<keyword evidence="8" id="KW-1185">Reference proteome</keyword>
<keyword evidence="4" id="KW-0411">Iron-sulfur</keyword>
<proteinExistence type="predicted"/>
<evidence type="ECO:0000256" key="5">
    <source>
        <dbReference type="ARBA" id="ARBA00034078"/>
    </source>
</evidence>
<dbReference type="EMBL" id="VXIV02003545">
    <property type="protein sequence ID" value="KAF6016418.1"/>
    <property type="molecule type" value="Genomic_DNA"/>
</dbReference>
<keyword evidence="3" id="KW-0408">Iron</keyword>
<gene>
    <name evidence="7" type="ORF">EB796_025302</name>
</gene>
<dbReference type="GO" id="GO:0005739">
    <property type="term" value="C:mitochondrion"/>
    <property type="evidence" value="ECO:0007669"/>
    <property type="project" value="TreeGrafter"/>
</dbReference>
<accession>A0A7J7IT83</accession>
<comment type="caution">
    <text evidence="7">The sequence shown here is derived from an EMBL/GenBank/DDBJ whole genome shotgun (WGS) entry which is preliminary data.</text>
</comment>
<evidence type="ECO:0000256" key="3">
    <source>
        <dbReference type="ARBA" id="ARBA00023004"/>
    </source>
</evidence>
<evidence type="ECO:0000256" key="2">
    <source>
        <dbReference type="ARBA" id="ARBA00022723"/>
    </source>
</evidence>
<comment type="cofactor">
    <cofactor evidence="5">
        <name>[2Fe-2S] cluster</name>
        <dbReference type="ChEBI" id="CHEBI:190135"/>
    </cofactor>
</comment>
<feature type="domain" description="Iron-binding zinc finger CDGSH type" evidence="6">
    <location>
        <begin position="118"/>
        <end position="151"/>
    </location>
</feature>
<evidence type="ECO:0000259" key="6">
    <source>
        <dbReference type="SMART" id="SM00704"/>
    </source>
</evidence>
<dbReference type="AlphaFoldDB" id="A0A7J7IT83"/>